<dbReference type="EMBL" id="CAJNOQ010003080">
    <property type="protein sequence ID" value="CAF0994224.1"/>
    <property type="molecule type" value="Genomic_DNA"/>
</dbReference>
<evidence type="ECO:0000256" key="2">
    <source>
        <dbReference type="ARBA" id="ARBA00022741"/>
    </source>
</evidence>
<keyword evidence="4" id="KW-0449">Lipoprotein</keyword>
<dbReference type="SUPFAM" id="SSF52540">
    <property type="entry name" value="P-loop containing nucleoside triphosphate hydrolases"/>
    <property type="match status" value="1"/>
</dbReference>
<name>A0A814G560_9BILA</name>
<dbReference type="SMART" id="SM00174">
    <property type="entry name" value="RHO"/>
    <property type="match status" value="1"/>
</dbReference>
<dbReference type="EMBL" id="CAJNOK010001680">
    <property type="protein sequence ID" value="CAF0824486.1"/>
    <property type="molecule type" value="Genomic_DNA"/>
</dbReference>
<dbReference type="PANTHER" id="PTHR47980">
    <property type="entry name" value="LD44762P"/>
    <property type="match status" value="1"/>
</dbReference>
<dbReference type="Proteomes" id="UP000663829">
    <property type="component" value="Unassembled WGS sequence"/>
</dbReference>
<evidence type="ECO:0000313" key="6">
    <source>
        <dbReference type="EMBL" id="CAF0994224.1"/>
    </source>
</evidence>
<dbReference type="Gene3D" id="3.40.50.300">
    <property type="entry name" value="P-loop containing nucleotide triphosphate hydrolases"/>
    <property type="match status" value="1"/>
</dbReference>
<dbReference type="Proteomes" id="UP000681722">
    <property type="component" value="Unassembled WGS sequence"/>
</dbReference>
<keyword evidence="9" id="KW-1185">Reference proteome</keyword>
<evidence type="ECO:0000256" key="1">
    <source>
        <dbReference type="ARBA" id="ARBA00006270"/>
    </source>
</evidence>
<proteinExistence type="inferred from homology"/>
<keyword evidence="4" id="KW-0636">Prenylation</keyword>
<dbReference type="OrthoDB" id="9989112at2759"/>
<evidence type="ECO:0000256" key="3">
    <source>
        <dbReference type="ARBA" id="ARBA00023134"/>
    </source>
</evidence>
<dbReference type="AlphaFoldDB" id="A0A814G560"/>
<comment type="caution">
    <text evidence="6">The sequence shown here is derived from an EMBL/GenBank/DDBJ whole genome shotgun (WGS) entry which is preliminary data.</text>
</comment>
<gene>
    <name evidence="6" type="ORF">GPM918_LOCUS13412</name>
    <name evidence="5" type="ORF">OVA965_LOCUS5820</name>
    <name evidence="8" type="ORF">SRO942_LOCUS13412</name>
    <name evidence="7" type="ORF">TMI583_LOCUS5817</name>
</gene>
<dbReference type="InterPro" id="IPR050305">
    <property type="entry name" value="Small_GTPase_Rab"/>
</dbReference>
<keyword evidence="3" id="KW-0342">GTP-binding</keyword>
<protein>
    <submittedName>
        <fullName evidence="6">Uncharacterized protein</fullName>
    </submittedName>
</protein>
<dbReference type="InterPro" id="IPR001806">
    <property type="entry name" value="Small_GTPase"/>
</dbReference>
<dbReference type="Proteomes" id="UP000682733">
    <property type="component" value="Unassembled WGS sequence"/>
</dbReference>
<dbReference type="SMART" id="SM00175">
    <property type="entry name" value="RAB"/>
    <property type="match status" value="1"/>
</dbReference>
<dbReference type="Proteomes" id="UP000677228">
    <property type="component" value="Unassembled WGS sequence"/>
</dbReference>
<evidence type="ECO:0000313" key="8">
    <source>
        <dbReference type="EMBL" id="CAF3765951.1"/>
    </source>
</evidence>
<keyword evidence="2" id="KW-0547">Nucleotide-binding</keyword>
<evidence type="ECO:0000256" key="4">
    <source>
        <dbReference type="ARBA" id="ARBA00023289"/>
    </source>
</evidence>
<evidence type="ECO:0000313" key="7">
    <source>
        <dbReference type="EMBL" id="CAF3608867.1"/>
    </source>
</evidence>
<dbReference type="GO" id="GO:0005525">
    <property type="term" value="F:GTP binding"/>
    <property type="evidence" value="ECO:0007669"/>
    <property type="project" value="UniProtKB-KW"/>
</dbReference>
<dbReference type="InterPro" id="IPR027417">
    <property type="entry name" value="P-loop_NTPase"/>
</dbReference>
<reference evidence="6" key="1">
    <citation type="submission" date="2021-02" db="EMBL/GenBank/DDBJ databases">
        <authorList>
            <person name="Nowell W R."/>
        </authorList>
    </citation>
    <scope>NUCLEOTIDE SEQUENCE</scope>
</reference>
<dbReference type="SMART" id="SM00173">
    <property type="entry name" value="RAS"/>
    <property type="match status" value="1"/>
</dbReference>
<dbReference type="PROSITE" id="PS51421">
    <property type="entry name" value="RAS"/>
    <property type="match status" value="1"/>
</dbReference>
<comment type="similarity">
    <text evidence="1">Belongs to the small GTPase superfamily. Rab family.</text>
</comment>
<evidence type="ECO:0000313" key="9">
    <source>
        <dbReference type="Proteomes" id="UP000663829"/>
    </source>
</evidence>
<evidence type="ECO:0000313" key="5">
    <source>
        <dbReference type="EMBL" id="CAF0824486.1"/>
    </source>
</evidence>
<organism evidence="6 9">
    <name type="scientific">Didymodactylos carnosus</name>
    <dbReference type="NCBI Taxonomy" id="1234261"/>
    <lineage>
        <taxon>Eukaryota</taxon>
        <taxon>Metazoa</taxon>
        <taxon>Spiralia</taxon>
        <taxon>Gnathifera</taxon>
        <taxon>Rotifera</taxon>
        <taxon>Eurotatoria</taxon>
        <taxon>Bdelloidea</taxon>
        <taxon>Philodinida</taxon>
        <taxon>Philodinidae</taxon>
        <taxon>Didymodactylos</taxon>
    </lineage>
</organism>
<sequence length="152" mass="17219">MKLTLVDDTFRCLPNVFFRDAMGFLLVFDLTNEESFLSVRNWIAQLQQNSYANEPEIVLVGHKCDLAEKRVISLQSAKTFARELDIGYIEASALMNTNVKESFELLLNTIMIKLENSKAQRIPFPSKTELISMMNTTNNSPANEKTSAKTCC</sequence>
<dbReference type="GO" id="GO:0003924">
    <property type="term" value="F:GTPase activity"/>
    <property type="evidence" value="ECO:0007669"/>
    <property type="project" value="InterPro"/>
</dbReference>
<dbReference type="PROSITE" id="PS51419">
    <property type="entry name" value="RAB"/>
    <property type="match status" value="1"/>
</dbReference>
<accession>A0A814G560</accession>
<dbReference type="Pfam" id="PF00071">
    <property type="entry name" value="Ras"/>
    <property type="match status" value="1"/>
</dbReference>
<dbReference type="EMBL" id="CAJOBC010003080">
    <property type="protein sequence ID" value="CAF3765951.1"/>
    <property type="molecule type" value="Genomic_DNA"/>
</dbReference>
<dbReference type="EMBL" id="CAJOBA010001680">
    <property type="protein sequence ID" value="CAF3608867.1"/>
    <property type="molecule type" value="Genomic_DNA"/>
</dbReference>